<evidence type="ECO:0000313" key="1">
    <source>
        <dbReference type="EMBL" id="VVE50997.1"/>
    </source>
</evidence>
<dbReference type="Proteomes" id="UP000368474">
    <property type="component" value="Unassembled WGS sequence"/>
</dbReference>
<reference evidence="1 2" key="1">
    <citation type="submission" date="2019-08" db="EMBL/GenBank/DDBJ databases">
        <authorList>
            <person name="Peeters C."/>
        </authorList>
    </citation>
    <scope>NUCLEOTIDE SEQUENCE [LARGE SCALE GENOMIC DNA]</scope>
    <source>
        <strain evidence="1 2">LMG 31116</strain>
    </source>
</reference>
<protein>
    <submittedName>
        <fullName evidence="1">Uncharacterized protein</fullName>
    </submittedName>
</protein>
<dbReference type="EMBL" id="CABPSD010000025">
    <property type="protein sequence ID" value="VVE50997.1"/>
    <property type="molecule type" value="Genomic_DNA"/>
</dbReference>
<dbReference type="RefSeq" id="WP_150568744.1">
    <property type="nucleotide sequence ID" value="NZ_CABPSD010000025.1"/>
</dbReference>
<proteinExistence type="predicted"/>
<name>A0A5E4YR68_9BURK</name>
<accession>A0A5E4YR68</accession>
<dbReference type="AlphaFoldDB" id="A0A5E4YR68"/>
<sequence>MTDQQLHILCLQYGQWCRTRKFFAPPVPGNLLAQFQPKASGVGEPDAELLPEMPYFNMAVHGLAEQEPEEALCFALFYNHGFRPVKSIAAAMGISRRTFYYRMYRFAERAYKMSGVLRRAAESVQ</sequence>
<organism evidence="1 2">
    <name type="scientific">Pandoraea morbifera</name>
    <dbReference type="NCBI Taxonomy" id="2508300"/>
    <lineage>
        <taxon>Bacteria</taxon>
        <taxon>Pseudomonadati</taxon>
        <taxon>Pseudomonadota</taxon>
        <taxon>Betaproteobacteria</taxon>
        <taxon>Burkholderiales</taxon>
        <taxon>Burkholderiaceae</taxon>
        <taxon>Pandoraea</taxon>
    </lineage>
</organism>
<keyword evidence="2" id="KW-1185">Reference proteome</keyword>
<evidence type="ECO:0000313" key="2">
    <source>
        <dbReference type="Proteomes" id="UP000368474"/>
    </source>
</evidence>
<gene>
    <name evidence="1" type="ORF">PMO31116_04654</name>
</gene>